<reference evidence="4 5" key="1">
    <citation type="submission" date="2020-07" db="EMBL/GenBank/DDBJ databases">
        <title>Halosimplex pelagicum sp. nov. and Halosimplex rubrum sp. nov., isolated from salted brown alga Laminaria, and emended description of the genus Halosimplex.</title>
        <authorList>
            <person name="Cui H."/>
        </authorList>
    </citation>
    <scope>NUCLEOTIDE SEQUENCE [LARGE SCALE GENOMIC DNA]</scope>
    <source>
        <strain evidence="4 5">R27</strain>
    </source>
</reference>
<dbReference type="Proteomes" id="UP000509667">
    <property type="component" value="Chromosome"/>
</dbReference>
<name>A0A7D5P1M5_9EURY</name>
<dbReference type="PANTHER" id="PTHR45953">
    <property type="entry name" value="IDURONATE 2-SULFATASE"/>
    <property type="match status" value="1"/>
</dbReference>
<evidence type="ECO:0000256" key="1">
    <source>
        <dbReference type="ARBA" id="ARBA00022723"/>
    </source>
</evidence>
<dbReference type="GO" id="GO:0016740">
    <property type="term" value="F:transferase activity"/>
    <property type="evidence" value="ECO:0007669"/>
    <property type="project" value="UniProtKB-KW"/>
</dbReference>
<organism evidence="4 5">
    <name type="scientific">Halosimplex rubrum</name>
    <dbReference type="NCBI Taxonomy" id="869889"/>
    <lineage>
        <taxon>Archaea</taxon>
        <taxon>Methanobacteriati</taxon>
        <taxon>Methanobacteriota</taxon>
        <taxon>Stenosarchaea group</taxon>
        <taxon>Halobacteria</taxon>
        <taxon>Halobacteriales</taxon>
        <taxon>Haloarculaceae</taxon>
        <taxon>Halosimplex</taxon>
    </lineage>
</organism>
<accession>A0A7D5P1M5</accession>
<dbReference type="OrthoDB" id="145229at2157"/>
<dbReference type="PANTHER" id="PTHR45953:SF1">
    <property type="entry name" value="IDURONATE 2-SULFATASE"/>
    <property type="match status" value="1"/>
</dbReference>
<keyword evidence="2 4" id="KW-0378">Hydrolase</keyword>
<evidence type="ECO:0000313" key="5">
    <source>
        <dbReference type="Proteomes" id="UP000509667"/>
    </source>
</evidence>
<dbReference type="GeneID" id="56079104"/>
<dbReference type="InterPro" id="IPR017850">
    <property type="entry name" value="Alkaline_phosphatase_core_sf"/>
</dbReference>
<dbReference type="Gene3D" id="3.40.720.10">
    <property type="entry name" value="Alkaline Phosphatase, subunit A"/>
    <property type="match status" value="1"/>
</dbReference>
<dbReference type="SUPFAM" id="SSF53649">
    <property type="entry name" value="Alkaline phosphatase-like"/>
    <property type="match status" value="1"/>
</dbReference>
<dbReference type="EMBL" id="CP058910">
    <property type="protein sequence ID" value="QLH78437.1"/>
    <property type="molecule type" value="Genomic_DNA"/>
</dbReference>
<feature type="domain" description="Sulfatase N-terminal" evidence="3">
    <location>
        <begin position="4"/>
        <end position="45"/>
    </location>
</feature>
<dbReference type="InterPro" id="IPR000917">
    <property type="entry name" value="Sulfatase_N"/>
</dbReference>
<gene>
    <name evidence="4" type="ORF">HZS55_14535</name>
</gene>
<dbReference type="GO" id="GO:0008484">
    <property type="term" value="F:sulfuric ester hydrolase activity"/>
    <property type="evidence" value="ECO:0007669"/>
    <property type="project" value="TreeGrafter"/>
</dbReference>
<evidence type="ECO:0000259" key="3">
    <source>
        <dbReference type="Pfam" id="PF00884"/>
    </source>
</evidence>
<evidence type="ECO:0000256" key="2">
    <source>
        <dbReference type="ARBA" id="ARBA00022801"/>
    </source>
</evidence>
<keyword evidence="5" id="KW-1185">Reference proteome</keyword>
<dbReference type="KEGG" id="hrr:HZS55_14535"/>
<dbReference type="AlphaFoldDB" id="A0A7D5P1M5"/>
<dbReference type="Pfam" id="PF00884">
    <property type="entry name" value="Sulfatase"/>
    <property type="match status" value="1"/>
</dbReference>
<dbReference type="GO" id="GO:0046872">
    <property type="term" value="F:metal ion binding"/>
    <property type="evidence" value="ECO:0007669"/>
    <property type="project" value="UniProtKB-KW"/>
</dbReference>
<proteinExistence type="predicted"/>
<dbReference type="GO" id="GO:0005737">
    <property type="term" value="C:cytoplasm"/>
    <property type="evidence" value="ECO:0007669"/>
    <property type="project" value="TreeGrafter"/>
</dbReference>
<keyword evidence="4" id="KW-0808">Transferase</keyword>
<keyword evidence="1" id="KW-0479">Metal-binding</keyword>
<evidence type="ECO:0000313" key="4">
    <source>
        <dbReference type="EMBL" id="QLH78437.1"/>
    </source>
</evidence>
<dbReference type="RefSeq" id="WP_179908320.1">
    <property type="nucleotide sequence ID" value="NZ_CP058910.1"/>
</dbReference>
<sequence length="67" mass="7283">MVDLIDDQVGRLLEALERTGQREDTLVIFMSDHGEMLGDHGIYQRALLLRSGGPCPARGLLACGTSN</sequence>
<protein>
    <submittedName>
        <fullName evidence="4">Sulfatase-like hydrolase/transferase</fullName>
    </submittedName>
</protein>